<accession>F4PAL1</accession>
<dbReference type="PROSITE" id="PS00382">
    <property type="entry name" value="CLP_PROTEASE_HIS"/>
    <property type="match status" value="1"/>
</dbReference>
<dbReference type="Proteomes" id="UP000007241">
    <property type="component" value="Unassembled WGS sequence"/>
</dbReference>
<gene>
    <name evidence="10" type="ORF">BATDEDRAFT_91564</name>
</gene>
<reference evidence="10 11" key="1">
    <citation type="submission" date="2009-12" db="EMBL/GenBank/DDBJ databases">
        <title>The draft genome of Batrachochytrium dendrobatidis.</title>
        <authorList>
            <consortium name="US DOE Joint Genome Institute (JGI-PGF)"/>
            <person name="Kuo A."/>
            <person name="Salamov A."/>
            <person name="Schmutz J."/>
            <person name="Lucas S."/>
            <person name="Pitluck S."/>
            <person name="Rosenblum E."/>
            <person name="Stajich J."/>
            <person name="Eisen M."/>
            <person name="Grigoriev I.V."/>
        </authorList>
    </citation>
    <scope>NUCLEOTIDE SEQUENCE [LARGE SCALE GENOMIC DNA]</scope>
    <source>
        <strain evidence="11">JAM81 / FGSC 10211</strain>
    </source>
</reference>
<dbReference type="SUPFAM" id="SSF52096">
    <property type="entry name" value="ClpP/crotonase"/>
    <property type="match status" value="1"/>
</dbReference>
<keyword evidence="3 7" id="KW-0378">Hydrolase</keyword>
<evidence type="ECO:0000313" key="11">
    <source>
        <dbReference type="Proteomes" id="UP000007241"/>
    </source>
</evidence>
<dbReference type="OrthoDB" id="2017408at2759"/>
<evidence type="ECO:0000256" key="4">
    <source>
        <dbReference type="ARBA" id="ARBA00022825"/>
    </source>
</evidence>
<feature type="compositionally biased region" description="Polar residues" evidence="9">
    <location>
        <begin position="224"/>
        <end position="241"/>
    </location>
</feature>
<evidence type="ECO:0000256" key="9">
    <source>
        <dbReference type="SAM" id="MobiDB-lite"/>
    </source>
</evidence>
<name>F4PAL1_BATDJ</name>
<dbReference type="HOGENOM" id="CLU_058707_3_3_1"/>
<dbReference type="GO" id="GO:0051117">
    <property type="term" value="F:ATPase binding"/>
    <property type="evidence" value="ECO:0000318"/>
    <property type="project" value="GO_Central"/>
</dbReference>
<dbReference type="GO" id="GO:0004252">
    <property type="term" value="F:serine-type endopeptidase activity"/>
    <property type="evidence" value="ECO:0000318"/>
    <property type="project" value="GO_Central"/>
</dbReference>
<dbReference type="InterPro" id="IPR018215">
    <property type="entry name" value="ClpP_Ser_AS"/>
</dbReference>
<dbReference type="Gene3D" id="3.90.226.10">
    <property type="entry name" value="2-enoyl-CoA Hydratase, Chain A, domain 1"/>
    <property type="match status" value="1"/>
</dbReference>
<dbReference type="GO" id="GO:0006515">
    <property type="term" value="P:protein quality control for misfolded or incompletely synthesized proteins"/>
    <property type="evidence" value="ECO:0000318"/>
    <property type="project" value="GO_Central"/>
</dbReference>
<dbReference type="CDD" id="cd07017">
    <property type="entry name" value="S14_ClpP_2"/>
    <property type="match status" value="1"/>
</dbReference>
<feature type="region of interest" description="Disordered" evidence="9">
    <location>
        <begin position="224"/>
        <end position="251"/>
    </location>
</feature>
<dbReference type="InParanoid" id="F4PAL1"/>
<dbReference type="InterPro" id="IPR001907">
    <property type="entry name" value="ClpP"/>
</dbReference>
<dbReference type="InterPro" id="IPR023562">
    <property type="entry name" value="ClpP/TepA"/>
</dbReference>
<evidence type="ECO:0000313" key="10">
    <source>
        <dbReference type="EMBL" id="EGF77559.1"/>
    </source>
</evidence>
<dbReference type="Pfam" id="PF00574">
    <property type="entry name" value="CLP_protease"/>
    <property type="match status" value="1"/>
</dbReference>
<dbReference type="RefSeq" id="XP_006681757.1">
    <property type="nucleotide sequence ID" value="XM_006681694.1"/>
</dbReference>
<dbReference type="FunFam" id="3.90.226.10:FF:000001">
    <property type="entry name" value="ATP-dependent Clp protease proteolytic subunit"/>
    <property type="match status" value="1"/>
</dbReference>
<sequence>MTSWNNPTLQSARQAPKALGIPYVIESSARGERVFDIFSRLLKERIVMLNGEVDDSVSAIIVAQLLFLEAENPEKPISFYINSPGGSVTAGMAIYDTYIQSPVATVCMGQACSMGSLLLTAGEPGHRSILPNARVMIHQPRQAIIVYTTFGGASGQASDIAIHAKEILDIRERLNQIYVHHTHQSLDVIVNRMERDHFMSAEQALTFGLVDKVLEKRPFISITNTAESSTPNNSKKTEPSSTPQPEPARKP</sequence>
<dbReference type="AlphaFoldDB" id="F4PAL1"/>
<dbReference type="GeneID" id="18244307"/>
<keyword evidence="2 7" id="KW-0645">Protease</keyword>
<dbReference type="GO" id="GO:0004176">
    <property type="term" value="F:ATP-dependent peptidase activity"/>
    <property type="evidence" value="ECO:0000318"/>
    <property type="project" value="GO_Central"/>
</dbReference>
<evidence type="ECO:0000256" key="7">
    <source>
        <dbReference type="RuleBase" id="RU000549"/>
    </source>
</evidence>
<dbReference type="EMBL" id="GL882891">
    <property type="protein sequence ID" value="EGF77559.1"/>
    <property type="molecule type" value="Genomic_DNA"/>
</dbReference>
<comment type="similarity">
    <text evidence="1 8">Belongs to the peptidase S14 family.</text>
</comment>
<dbReference type="OMA" id="RDYWMKA"/>
<dbReference type="EC" id="3.4.21.92" evidence="7"/>
<dbReference type="MEROPS" id="S14.A02"/>
<evidence type="ECO:0000256" key="5">
    <source>
        <dbReference type="PROSITE-ProRule" id="PRU10085"/>
    </source>
</evidence>
<feature type="active site" evidence="6">
    <location>
        <position position="138"/>
    </location>
</feature>
<dbReference type="PANTHER" id="PTHR10381:SF11">
    <property type="entry name" value="ATP-DEPENDENT CLP PROTEASE PROTEOLYTIC SUBUNIT, MITOCHONDRIAL"/>
    <property type="match status" value="1"/>
</dbReference>
<feature type="active site" evidence="5">
    <location>
        <position position="113"/>
    </location>
</feature>
<dbReference type="NCBIfam" id="NF001368">
    <property type="entry name" value="PRK00277.1"/>
    <property type="match status" value="1"/>
</dbReference>
<organism evidence="10 11">
    <name type="scientific">Batrachochytrium dendrobatidis (strain JAM81 / FGSC 10211)</name>
    <name type="common">Frog chytrid fungus</name>
    <dbReference type="NCBI Taxonomy" id="684364"/>
    <lineage>
        <taxon>Eukaryota</taxon>
        <taxon>Fungi</taxon>
        <taxon>Fungi incertae sedis</taxon>
        <taxon>Chytridiomycota</taxon>
        <taxon>Chytridiomycota incertae sedis</taxon>
        <taxon>Chytridiomycetes</taxon>
        <taxon>Rhizophydiales</taxon>
        <taxon>Rhizophydiales incertae sedis</taxon>
        <taxon>Batrachochytrium</taxon>
    </lineage>
</organism>
<dbReference type="NCBIfam" id="NF009205">
    <property type="entry name" value="PRK12553.1"/>
    <property type="match status" value="1"/>
</dbReference>
<proteinExistence type="inferred from homology"/>
<evidence type="ECO:0000256" key="6">
    <source>
        <dbReference type="PROSITE-ProRule" id="PRU10086"/>
    </source>
</evidence>
<keyword evidence="4 7" id="KW-0720">Serine protease</keyword>
<evidence type="ECO:0000256" key="1">
    <source>
        <dbReference type="ARBA" id="ARBA00007039"/>
    </source>
</evidence>
<dbReference type="PRINTS" id="PR00127">
    <property type="entry name" value="CLPPROTEASEP"/>
</dbReference>
<evidence type="ECO:0000256" key="8">
    <source>
        <dbReference type="RuleBase" id="RU003567"/>
    </source>
</evidence>
<dbReference type="HAMAP" id="MF_00444">
    <property type="entry name" value="ClpP"/>
    <property type="match status" value="1"/>
</dbReference>
<keyword evidence="11" id="KW-1185">Reference proteome</keyword>
<dbReference type="InterPro" id="IPR029045">
    <property type="entry name" value="ClpP/crotonase-like_dom_sf"/>
</dbReference>
<dbReference type="STRING" id="684364.F4PAL1"/>
<dbReference type="PROSITE" id="PS00381">
    <property type="entry name" value="CLP_PROTEASE_SER"/>
    <property type="match status" value="1"/>
</dbReference>
<feature type="compositionally biased region" description="Pro residues" evidence="9">
    <location>
        <begin position="242"/>
        <end position="251"/>
    </location>
</feature>
<evidence type="ECO:0000256" key="2">
    <source>
        <dbReference type="ARBA" id="ARBA00022670"/>
    </source>
</evidence>
<dbReference type="InterPro" id="IPR033135">
    <property type="entry name" value="ClpP_His_AS"/>
</dbReference>
<evidence type="ECO:0000256" key="3">
    <source>
        <dbReference type="ARBA" id="ARBA00022801"/>
    </source>
</evidence>
<dbReference type="PANTHER" id="PTHR10381">
    <property type="entry name" value="ATP-DEPENDENT CLP PROTEASE PROTEOLYTIC SUBUNIT"/>
    <property type="match status" value="1"/>
</dbReference>
<protein>
    <recommendedName>
        <fullName evidence="8">ATP-dependent Clp protease proteolytic subunit</fullName>
        <ecNumber evidence="7">3.4.21.92</ecNumber>
    </recommendedName>
</protein>
<dbReference type="GO" id="GO:0009368">
    <property type="term" value="C:endopeptidase Clp complex"/>
    <property type="evidence" value="ECO:0000318"/>
    <property type="project" value="GO_Central"/>
</dbReference>